<dbReference type="Pfam" id="PF00092">
    <property type="entry name" value="VWA"/>
    <property type="match status" value="1"/>
</dbReference>
<dbReference type="RefSeq" id="WP_035640061.1">
    <property type="nucleotide sequence ID" value="NZ_CP017479.1"/>
</dbReference>
<dbReference type="SUPFAM" id="SSF53300">
    <property type="entry name" value="vWA-like"/>
    <property type="match status" value="1"/>
</dbReference>
<dbReference type="Proteomes" id="UP000175968">
    <property type="component" value="Chromosome"/>
</dbReference>
<feature type="domain" description="VWFA" evidence="1">
    <location>
        <begin position="7"/>
        <end position="191"/>
    </location>
</feature>
<dbReference type="PROSITE" id="PS50234">
    <property type="entry name" value="VWFA"/>
    <property type="match status" value="1"/>
</dbReference>
<dbReference type="InterPro" id="IPR036465">
    <property type="entry name" value="vWFA_dom_sf"/>
</dbReference>
<dbReference type="Gene3D" id="3.40.50.410">
    <property type="entry name" value="von Willebrand factor, type A domain"/>
    <property type="match status" value="1"/>
</dbReference>
<keyword evidence="3" id="KW-1185">Reference proteome</keyword>
<sequence length="218" mass="25120">MKNKKTLYHFVLDKSGSMNNCRETTIDGFNKQLETIKQLQREFPEQKFEISLTIFDNDVDHIFSHSNVNGFENLTPAMYVPDGSTALLDAIGESINKIRIAHESQILNNEMSVIMVILTDGMENASREFTYHNIANTIKTLEQTEKWTFTFLGADIDAIHTSKMLNIREENVVSFNKGDMYEMMDEISNGMRHYSQSKSAGITKKDFLDFIVKKDRRK</sequence>
<dbReference type="AlphaFoldDB" id="A0AAC9I7W7"/>
<gene>
    <name evidence="2" type="ORF">EM308_16755</name>
</gene>
<reference evidence="2 3" key="1">
    <citation type="submission" date="2016-10" db="EMBL/GenBank/DDBJ databases">
        <title>Flavobacterium gilvum sp. nov., isolated from stream water.</title>
        <authorList>
            <person name="Shin S.-K."/>
            <person name="Cho Y.-J."/>
            <person name="Yi H."/>
        </authorList>
    </citation>
    <scope>NUCLEOTIDE SEQUENCE [LARGE SCALE GENOMIC DNA]</scope>
    <source>
        <strain evidence="2 3">EM1308</strain>
    </source>
</reference>
<protein>
    <recommendedName>
        <fullName evidence="1">VWFA domain-containing protein</fullName>
    </recommendedName>
</protein>
<organism evidence="2 3">
    <name type="scientific">Flavobacterium gilvum</name>
    <dbReference type="NCBI Taxonomy" id="1492737"/>
    <lineage>
        <taxon>Bacteria</taxon>
        <taxon>Pseudomonadati</taxon>
        <taxon>Bacteroidota</taxon>
        <taxon>Flavobacteriia</taxon>
        <taxon>Flavobacteriales</taxon>
        <taxon>Flavobacteriaceae</taxon>
        <taxon>Flavobacterium</taxon>
    </lineage>
</organism>
<evidence type="ECO:0000313" key="2">
    <source>
        <dbReference type="EMBL" id="AOW11001.1"/>
    </source>
</evidence>
<evidence type="ECO:0000313" key="3">
    <source>
        <dbReference type="Proteomes" id="UP000175968"/>
    </source>
</evidence>
<accession>A0AAC9I7W7</accession>
<dbReference type="InterPro" id="IPR002035">
    <property type="entry name" value="VWF_A"/>
</dbReference>
<proteinExistence type="predicted"/>
<evidence type="ECO:0000259" key="1">
    <source>
        <dbReference type="PROSITE" id="PS50234"/>
    </source>
</evidence>
<dbReference type="EMBL" id="CP017479">
    <property type="protein sequence ID" value="AOW11001.1"/>
    <property type="molecule type" value="Genomic_DNA"/>
</dbReference>
<name>A0AAC9I7W7_9FLAO</name>
<dbReference type="KEGG" id="fgl:EM308_16755"/>